<accession>A0A427XRF2</accession>
<gene>
    <name evidence="2" type="ORF">EHS25_006919</name>
</gene>
<feature type="transmembrane region" description="Helical" evidence="1">
    <location>
        <begin position="70"/>
        <end position="94"/>
    </location>
</feature>
<dbReference type="OrthoDB" id="2560567at2759"/>
<keyword evidence="1" id="KW-1133">Transmembrane helix</keyword>
<feature type="transmembrane region" description="Helical" evidence="1">
    <location>
        <begin position="535"/>
        <end position="554"/>
    </location>
</feature>
<proteinExistence type="predicted"/>
<dbReference type="EMBL" id="RSCD01000031">
    <property type="protein sequence ID" value="RSH81387.1"/>
    <property type="molecule type" value="Genomic_DNA"/>
</dbReference>
<feature type="transmembrane region" description="Helical" evidence="1">
    <location>
        <begin position="244"/>
        <end position="264"/>
    </location>
</feature>
<dbReference type="AlphaFoldDB" id="A0A427XRF2"/>
<comment type="caution">
    <text evidence="2">The sequence shown here is derived from an EMBL/GenBank/DDBJ whole genome shotgun (WGS) entry which is preliminary data.</text>
</comment>
<reference evidence="2 3" key="1">
    <citation type="submission" date="2018-11" db="EMBL/GenBank/DDBJ databases">
        <title>Genome sequence of Saitozyma podzolica DSM 27192.</title>
        <authorList>
            <person name="Aliyu H."/>
            <person name="Gorte O."/>
            <person name="Ochsenreither K."/>
        </authorList>
    </citation>
    <scope>NUCLEOTIDE SEQUENCE [LARGE SCALE GENOMIC DNA]</scope>
    <source>
        <strain evidence="2 3">DSM 27192</strain>
    </source>
</reference>
<dbReference type="Proteomes" id="UP000279259">
    <property type="component" value="Unassembled WGS sequence"/>
</dbReference>
<keyword evidence="1" id="KW-0812">Transmembrane</keyword>
<sequence>MADTSDTESNAAERRKFRYSFLTGFGLFLQSRPQRMRADGIDEATIKRSRPRFHSQFRAKWFWMARRYRVLYIMYILPLLIICFALAVVLYLPWRFVPFLRPDTTAIKEKDHESRLKSRKRRFKHAAHNNREVFAPIGYGPEMLTGMWYGFWLRVYLAYEVFSEYTEYIQAVTTGGEANQLKTDPTCAYTVGTGIANWGGGFENIVWYTAYHLWLILLCFMLIGEELFNVRMGTFAPQWSRAGAGYTLMFLSLSTLTTSPNWGIRALVRLRYVALQAIFVIGLYNVVRQAISALGCSDDHDLRTSSYRCYRHPLRLWTEEQWADMESLDNFVQRSLKRDDGQIDTTNLTWTERVQNIIGDRAWPLKKASMSEEQRTRLEGGLSEKVLGEDEDEDDEMEARVVMPISAKRKNRELGTVRRNIIHAFPKMPPPLTPEQRLMREKYYIAQDYKFDRFKYVTKGHRRRLVPPSIEELHDPTLVKAPYRWEHKTKEFPARASRDTKRGDAYYGISDWVPVPRDGRKGLYAWYYWFDGRRWAAIACSVAMIIVHVMLMMYNMGFGYSNWPTYIAQYQTASSDWQADQGPSVDNCQYYQGSSLAIWIKLGESSLRGVLATMTWFALWDIFIIHLCLGVFFVALSNNRTWGMHLPWPITLIGPRLSSVSIGWTLGFIGCATLQLGFFDFNTAQLEIARFTGYACIVMWILYVFTGNEPMRECYIRRPFVRWTSAAMLGYLDRKKFRRQLADFDDEPAEPDE</sequence>
<name>A0A427XRF2_9TREE</name>
<evidence type="ECO:0000256" key="1">
    <source>
        <dbReference type="SAM" id="Phobius"/>
    </source>
</evidence>
<feature type="transmembrane region" description="Helical" evidence="1">
    <location>
        <begin position="205"/>
        <end position="223"/>
    </location>
</feature>
<evidence type="ECO:0000313" key="2">
    <source>
        <dbReference type="EMBL" id="RSH81387.1"/>
    </source>
</evidence>
<feature type="transmembrane region" description="Helical" evidence="1">
    <location>
        <begin position="616"/>
        <end position="636"/>
    </location>
</feature>
<keyword evidence="3" id="KW-1185">Reference proteome</keyword>
<feature type="transmembrane region" description="Helical" evidence="1">
    <location>
        <begin position="657"/>
        <end position="679"/>
    </location>
</feature>
<evidence type="ECO:0000313" key="3">
    <source>
        <dbReference type="Proteomes" id="UP000279259"/>
    </source>
</evidence>
<organism evidence="2 3">
    <name type="scientific">Saitozyma podzolica</name>
    <dbReference type="NCBI Taxonomy" id="1890683"/>
    <lineage>
        <taxon>Eukaryota</taxon>
        <taxon>Fungi</taxon>
        <taxon>Dikarya</taxon>
        <taxon>Basidiomycota</taxon>
        <taxon>Agaricomycotina</taxon>
        <taxon>Tremellomycetes</taxon>
        <taxon>Tremellales</taxon>
        <taxon>Trimorphomycetaceae</taxon>
        <taxon>Saitozyma</taxon>
    </lineage>
</organism>
<keyword evidence="1" id="KW-0472">Membrane</keyword>
<protein>
    <submittedName>
        <fullName evidence="2">Uncharacterized protein</fullName>
    </submittedName>
</protein>
<feature type="transmembrane region" description="Helical" evidence="1">
    <location>
        <begin position="691"/>
        <end position="708"/>
    </location>
</feature>
<feature type="transmembrane region" description="Helical" evidence="1">
    <location>
        <begin position="270"/>
        <end position="287"/>
    </location>
</feature>